<evidence type="ECO:0000256" key="17">
    <source>
        <dbReference type="ARBA" id="ARBA00047899"/>
    </source>
</evidence>
<keyword evidence="11 19" id="KW-0547">Nucleotide-binding</keyword>
<proteinExistence type="inferred from homology"/>
<feature type="domain" description="Protein kinase" evidence="22">
    <location>
        <begin position="370"/>
        <end position="644"/>
    </location>
</feature>
<evidence type="ECO:0000256" key="14">
    <source>
        <dbReference type="ARBA" id="ARBA00022989"/>
    </source>
</evidence>
<feature type="binding site" evidence="19">
    <location>
        <position position="400"/>
    </location>
    <ligand>
        <name>ATP</name>
        <dbReference type="ChEBI" id="CHEBI:30616"/>
    </ligand>
</feature>
<dbReference type="PANTHER" id="PTHR27007">
    <property type="match status" value="1"/>
</dbReference>
<comment type="catalytic activity">
    <reaction evidence="18">
        <text>L-seryl-[protein] + ATP = O-phospho-L-seryl-[protein] + ADP + H(+)</text>
        <dbReference type="Rhea" id="RHEA:17989"/>
        <dbReference type="Rhea" id="RHEA-COMP:9863"/>
        <dbReference type="Rhea" id="RHEA-COMP:11604"/>
        <dbReference type="ChEBI" id="CHEBI:15378"/>
        <dbReference type="ChEBI" id="CHEBI:29999"/>
        <dbReference type="ChEBI" id="CHEBI:30616"/>
        <dbReference type="ChEBI" id="CHEBI:83421"/>
        <dbReference type="ChEBI" id="CHEBI:456216"/>
        <dbReference type="EC" id="2.7.11.1"/>
    </reaction>
</comment>
<dbReference type="EC" id="2.7.11.1" evidence="4"/>
<dbReference type="InterPro" id="IPR017441">
    <property type="entry name" value="Protein_kinase_ATP_BS"/>
</dbReference>
<evidence type="ECO:0000256" key="19">
    <source>
        <dbReference type="PROSITE-ProRule" id="PRU10141"/>
    </source>
</evidence>
<dbReference type="InterPro" id="IPR050528">
    <property type="entry name" value="L-type_Lectin-RKs"/>
</dbReference>
<reference evidence="23" key="1">
    <citation type="submission" date="2013-07" db="EMBL/GenBank/DDBJ databases">
        <title>The genome of Eucalyptus grandis.</title>
        <authorList>
            <person name="Schmutz J."/>
            <person name="Hayes R."/>
            <person name="Myburg A."/>
            <person name="Tuskan G."/>
            <person name="Grattapaglia D."/>
            <person name="Rokhsar D.S."/>
        </authorList>
    </citation>
    <scope>NUCLEOTIDE SEQUENCE</scope>
    <source>
        <tissue evidence="23">Leaf extractions</tissue>
    </source>
</reference>
<dbReference type="SUPFAM" id="SSF56112">
    <property type="entry name" value="Protein kinase-like (PK-like)"/>
    <property type="match status" value="1"/>
</dbReference>
<dbReference type="InterPro" id="IPR011009">
    <property type="entry name" value="Kinase-like_dom_sf"/>
</dbReference>
<evidence type="ECO:0000256" key="18">
    <source>
        <dbReference type="ARBA" id="ARBA00048679"/>
    </source>
</evidence>
<comment type="similarity">
    <text evidence="2">In the N-terminal section; belongs to the leguminous lectin family.</text>
</comment>
<dbReference type="PROSITE" id="PS00108">
    <property type="entry name" value="PROTEIN_KINASE_ST"/>
    <property type="match status" value="1"/>
</dbReference>
<evidence type="ECO:0000256" key="7">
    <source>
        <dbReference type="ARBA" id="ARBA00022679"/>
    </source>
</evidence>
<organism evidence="23">
    <name type="scientific">Eucalyptus grandis</name>
    <name type="common">Flooded gum</name>
    <dbReference type="NCBI Taxonomy" id="71139"/>
    <lineage>
        <taxon>Eukaryota</taxon>
        <taxon>Viridiplantae</taxon>
        <taxon>Streptophyta</taxon>
        <taxon>Embryophyta</taxon>
        <taxon>Tracheophyta</taxon>
        <taxon>Spermatophyta</taxon>
        <taxon>Magnoliopsida</taxon>
        <taxon>eudicotyledons</taxon>
        <taxon>Gunneridae</taxon>
        <taxon>Pentapetalae</taxon>
        <taxon>rosids</taxon>
        <taxon>malvids</taxon>
        <taxon>Myrtales</taxon>
        <taxon>Myrtaceae</taxon>
        <taxon>Myrtoideae</taxon>
        <taxon>Eucalypteae</taxon>
        <taxon>Eucalyptus</taxon>
    </lineage>
</organism>
<comment type="catalytic activity">
    <reaction evidence="17">
        <text>L-threonyl-[protein] + ATP = O-phospho-L-threonyl-[protein] + ADP + H(+)</text>
        <dbReference type="Rhea" id="RHEA:46608"/>
        <dbReference type="Rhea" id="RHEA-COMP:11060"/>
        <dbReference type="Rhea" id="RHEA-COMP:11605"/>
        <dbReference type="ChEBI" id="CHEBI:15378"/>
        <dbReference type="ChEBI" id="CHEBI:30013"/>
        <dbReference type="ChEBI" id="CHEBI:30616"/>
        <dbReference type="ChEBI" id="CHEBI:61977"/>
        <dbReference type="ChEBI" id="CHEBI:456216"/>
        <dbReference type="EC" id="2.7.11.1"/>
    </reaction>
</comment>
<dbReference type="SMART" id="SM00220">
    <property type="entry name" value="S_TKc"/>
    <property type="match status" value="1"/>
</dbReference>
<dbReference type="AlphaFoldDB" id="A0A059DD91"/>
<dbReference type="FunFam" id="2.60.120.200:FF:000096">
    <property type="entry name" value="L-type lectin-domain containing receptor kinase V.9"/>
    <property type="match status" value="1"/>
</dbReference>
<evidence type="ECO:0000256" key="15">
    <source>
        <dbReference type="ARBA" id="ARBA00023136"/>
    </source>
</evidence>
<evidence type="ECO:0000256" key="2">
    <source>
        <dbReference type="ARBA" id="ARBA00008536"/>
    </source>
</evidence>
<dbReference type="EMBL" id="KK198753">
    <property type="protein sequence ID" value="KCW88210.1"/>
    <property type="molecule type" value="Genomic_DNA"/>
</dbReference>
<dbReference type="Pfam" id="PF00069">
    <property type="entry name" value="Pkinase"/>
    <property type="match status" value="1"/>
</dbReference>
<keyword evidence="6" id="KW-0723">Serine/threonine-protein kinase</keyword>
<dbReference type="KEGG" id="egr:104425283"/>
<comment type="subcellular location">
    <subcellularLocation>
        <location evidence="1">Cell membrane</location>
        <topology evidence="1">Single-pass type I membrane protein</topology>
    </subcellularLocation>
</comment>
<dbReference type="OrthoDB" id="543442at2759"/>
<evidence type="ECO:0000256" key="20">
    <source>
        <dbReference type="SAM" id="Phobius"/>
    </source>
</evidence>
<keyword evidence="5" id="KW-1003">Cell membrane</keyword>
<evidence type="ECO:0000259" key="22">
    <source>
        <dbReference type="PROSITE" id="PS50011"/>
    </source>
</evidence>
<dbReference type="InParanoid" id="A0A059DD91"/>
<dbReference type="Gene3D" id="3.30.200.20">
    <property type="entry name" value="Phosphorylase Kinase, domain 1"/>
    <property type="match status" value="1"/>
</dbReference>
<evidence type="ECO:0000256" key="8">
    <source>
        <dbReference type="ARBA" id="ARBA00022692"/>
    </source>
</evidence>
<dbReference type="SUPFAM" id="SSF49899">
    <property type="entry name" value="Concanavalin A-like lectins/glucanases"/>
    <property type="match status" value="1"/>
</dbReference>
<gene>
    <name evidence="23" type="ORF">EUGRSUZ_A00602</name>
</gene>
<dbReference type="GO" id="GO:0002229">
    <property type="term" value="P:defense response to oomycetes"/>
    <property type="evidence" value="ECO:0000318"/>
    <property type="project" value="GO_Central"/>
</dbReference>
<sequence length="700" mass="76314">MQKLSAALGMAKYGALSFCLLFFSCFLVLAVSQSQPDDQFIFNGFNGSTDSNITLNRASIIKASGALKLTNQTSDDIGQAFYPRPFRMLAEASGGSAAAVSFSTHFVFAIRPPSSGEGGYGLAFVVAPKTSFPGAQADHYLGLFNSSNDGNPSNHMLVVEFDTVKGYKENSDEKGNHVGVNFNGMESNTTKPAGYNINGTSSVDDVTLESGQAIQGWIEYDGPNKVLNVTISPIKVPKPAEPLMSVPVNLASIFEDSMYVGFSASTGTTRSFHYVLGWSFRLNGTATPLNLTQLPLPPDQTDSSDSSSSYKPQIIAVIASLCSIALCLSGILFFYTVIKKRRQQENLEDWELDCPHRFRYKDLDQATKGFKQSEVIGIGGFGAVYHGILPTNGCEVAVKKVSRNSIQGMREFVAEIESLGRLRHKNLVNLQGWCKQKDELLLVYDYVPHGSLDSLIFKQKDGFVLNWEQRFGIIKGVAAGLLYLHEEWEQVVIHRDVKSSNVLIDAEMNARLGDFGLARLYEHGTISHTTNLVGTIGYLAPELARSGKASTSSDVYAFGILLLEVASGKRPTGQFFLMDWVIECYGMGRILDAADPKLRSAYDAGEMEMVLNLGLVCSQYHAQARPTMRQVIRYLNREEPAPIFVDDLGSADSRRTDDMSFGFLEIVSSDTTGTSHAVTSSYVSSSVRGLSSNSLGGCGR</sequence>
<dbReference type="GO" id="GO:0005886">
    <property type="term" value="C:plasma membrane"/>
    <property type="evidence" value="ECO:0000318"/>
    <property type="project" value="GO_Central"/>
</dbReference>
<keyword evidence="8 20" id="KW-0812">Transmembrane</keyword>
<dbReference type="Gene3D" id="2.60.120.200">
    <property type="match status" value="1"/>
</dbReference>
<dbReference type="CDD" id="cd14066">
    <property type="entry name" value="STKc_IRAK"/>
    <property type="match status" value="1"/>
</dbReference>
<dbReference type="InterPro" id="IPR000719">
    <property type="entry name" value="Prot_kinase_dom"/>
</dbReference>
<dbReference type="OMA" id="EDWELEC"/>
<dbReference type="Pfam" id="PF00139">
    <property type="entry name" value="Lectin_legB"/>
    <property type="match status" value="1"/>
</dbReference>
<dbReference type="FunCoup" id="A0A059DD91">
    <property type="interactions" value="492"/>
</dbReference>
<dbReference type="Gene3D" id="1.10.510.10">
    <property type="entry name" value="Transferase(Phosphotransferase) domain 1"/>
    <property type="match status" value="1"/>
</dbReference>
<name>A0A059DD91_EUCGR</name>
<keyword evidence="16" id="KW-0675">Receptor</keyword>
<dbReference type="PROSITE" id="PS00107">
    <property type="entry name" value="PROTEIN_KINASE_ATP"/>
    <property type="match status" value="1"/>
</dbReference>
<accession>A0A059DD91</accession>
<evidence type="ECO:0000256" key="3">
    <source>
        <dbReference type="ARBA" id="ARBA00010217"/>
    </source>
</evidence>
<keyword evidence="10" id="KW-0430">Lectin</keyword>
<keyword evidence="7" id="KW-0808">Transferase</keyword>
<evidence type="ECO:0000256" key="12">
    <source>
        <dbReference type="ARBA" id="ARBA00022777"/>
    </source>
</evidence>
<feature type="signal peptide" evidence="21">
    <location>
        <begin position="1"/>
        <end position="34"/>
    </location>
</feature>
<dbReference type="Gramene" id="KCW88210">
    <property type="protein sequence ID" value="KCW88210"/>
    <property type="gene ID" value="EUGRSUZ_A00602"/>
</dbReference>
<evidence type="ECO:0000256" key="5">
    <source>
        <dbReference type="ARBA" id="ARBA00022475"/>
    </source>
</evidence>
<protein>
    <recommendedName>
        <fullName evidence="4">non-specific serine/threonine protein kinase</fullName>
        <ecNumber evidence="4">2.7.11.1</ecNumber>
    </recommendedName>
</protein>
<keyword evidence="9 21" id="KW-0732">Signal</keyword>
<keyword evidence="14 20" id="KW-1133">Transmembrane helix</keyword>
<dbReference type="GO" id="GO:0005524">
    <property type="term" value="F:ATP binding"/>
    <property type="evidence" value="ECO:0007669"/>
    <property type="project" value="UniProtKB-UniRule"/>
</dbReference>
<dbReference type="GO" id="GO:0004675">
    <property type="term" value="F:transmembrane receptor protein serine/threonine kinase activity"/>
    <property type="evidence" value="ECO:0000318"/>
    <property type="project" value="GO_Central"/>
</dbReference>
<dbReference type="FunFam" id="1.10.510.10:FF:000108">
    <property type="entry name" value="L-type lectin-domain containing receptor kinase S.4"/>
    <property type="match status" value="1"/>
</dbReference>
<dbReference type="InterPro" id="IPR008271">
    <property type="entry name" value="Ser/Thr_kinase_AS"/>
</dbReference>
<dbReference type="eggNOG" id="ENOG502R8UW">
    <property type="taxonomic scope" value="Eukaryota"/>
</dbReference>
<evidence type="ECO:0000313" key="23">
    <source>
        <dbReference type="EMBL" id="KCW88210.1"/>
    </source>
</evidence>
<feature type="chain" id="PRO_5001576127" description="non-specific serine/threonine protein kinase" evidence="21">
    <location>
        <begin position="35"/>
        <end position="700"/>
    </location>
</feature>
<keyword evidence="15 20" id="KW-0472">Membrane</keyword>
<dbReference type="PROSITE" id="PS51257">
    <property type="entry name" value="PROKAR_LIPOPROTEIN"/>
    <property type="match status" value="1"/>
</dbReference>
<dbReference type="InterPro" id="IPR001220">
    <property type="entry name" value="Legume_lectin_dom"/>
</dbReference>
<dbReference type="GO" id="GO:0042742">
    <property type="term" value="P:defense response to bacterium"/>
    <property type="evidence" value="ECO:0000318"/>
    <property type="project" value="GO_Central"/>
</dbReference>
<keyword evidence="13 19" id="KW-0067">ATP-binding</keyword>
<dbReference type="PROSITE" id="PS50011">
    <property type="entry name" value="PROTEIN_KINASE_DOM"/>
    <property type="match status" value="1"/>
</dbReference>
<dbReference type="InterPro" id="IPR013320">
    <property type="entry name" value="ConA-like_dom_sf"/>
</dbReference>
<evidence type="ECO:0000256" key="9">
    <source>
        <dbReference type="ARBA" id="ARBA00022729"/>
    </source>
</evidence>
<dbReference type="GO" id="GO:0030246">
    <property type="term" value="F:carbohydrate binding"/>
    <property type="evidence" value="ECO:0007669"/>
    <property type="project" value="UniProtKB-KW"/>
</dbReference>
<dbReference type="FunFam" id="3.30.200.20:FF:000178">
    <property type="entry name" value="serine/threonine-protein kinase PBS1-like"/>
    <property type="match status" value="1"/>
</dbReference>
<keyword evidence="12" id="KW-0418">Kinase</keyword>
<evidence type="ECO:0000256" key="21">
    <source>
        <dbReference type="SAM" id="SignalP"/>
    </source>
</evidence>
<evidence type="ECO:0000256" key="1">
    <source>
        <dbReference type="ARBA" id="ARBA00004251"/>
    </source>
</evidence>
<dbReference type="CDD" id="cd06899">
    <property type="entry name" value="lectin_legume_LecRK_Arcelin_ConA"/>
    <property type="match status" value="1"/>
</dbReference>
<evidence type="ECO:0000256" key="16">
    <source>
        <dbReference type="ARBA" id="ARBA00023170"/>
    </source>
</evidence>
<evidence type="ECO:0000256" key="10">
    <source>
        <dbReference type="ARBA" id="ARBA00022734"/>
    </source>
</evidence>
<evidence type="ECO:0000256" key="13">
    <source>
        <dbReference type="ARBA" id="ARBA00022840"/>
    </source>
</evidence>
<feature type="transmembrane region" description="Helical" evidence="20">
    <location>
        <begin position="314"/>
        <end position="338"/>
    </location>
</feature>
<comment type="similarity">
    <text evidence="3">In the C-terminal section; belongs to the protein kinase superfamily. Ser/Thr protein kinase family.</text>
</comment>
<evidence type="ECO:0000256" key="4">
    <source>
        <dbReference type="ARBA" id="ARBA00012513"/>
    </source>
</evidence>
<evidence type="ECO:0000256" key="11">
    <source>
        <dbReference type="ARBA" id="ARBA00022741"/>
    </source>
</evidence>
<evidence type="ECO:0000256" key="6">
    <source>
        <dbReference type="ARBA" id="ARBA00022527"/>
    </source>
</evidence>